<evidence type="ECO:0000313" key="10">
    <source>
        <dbReference type="Proteomes" id="UP000516480"/>
    </source>
</evidence>
<feature type="compositionally biased region" description="Basic and acidic residues" evidence="1">
    <location>
        <begin position="1"/>
        <end position="27"/>
    </location>
</feature>
<evidence type="ECO:0000313" key="5">
    <source>
        <dbReference type="EMBL" id="SCM16396.1"/>
    </source>
</evidence>
<dbReference type="Proteomes" id="UP000516480">
    <property type="component" value="Chromosome 13"/>
</dbReference>
<gene>
    <name evidence="3" type="ORF">PBK173_000372700</name>
    <name evidence="6" type="ORF">PBNK65E_000361500</name>
    <name evidence="4" type="ORF">PBNK65NY_000361100</name>
    <name evidence="5" type="ORF">PBSP11A_000361900</name>
</gene>
<evidence type="ECO:0000313" key="9">
    <source>
        <dbReference type="Proteomes" id="UP000220214"/>
    </source>
</evidence>
<evidence type="ECO:0000313" key="8">
    <source>
        <dbReference type="Proteomes" id="UP000219860"/>
    </source>
</evidence>
<reference evidence="3 7" key="1">
    <citation type="submission" date="2016-02" db="EMBL/GenBank/DDBJ databases">
        <authorList>
            <consortium name="Pathogen Informatics"/>
        </authorList>
    </citation>
    <scope>NUCLEOTIDE SEQUENCE [LARGE SCALE GENOMIC DNA]</scope>
    <source>
        <strain evidence="3 7">K173</strain>
        <strain evidence="4 10">NK65 ny</strain>
        <strain evidence="6 9">NK65e</strain>
        <strain evidence="5 8">SP11 Antwerpcl1</strain>
    </source>
</reference>
<dbReference type="EMBL" id="LT160033">
    <property type="protein sequence ID" value="CXI90601.1"/>
    <property type="molecule type" value="Genomic_DNA"/>
</dbReference>
<dbReference type="OrthoDB" id="361447at2759"/>
<feature type="compositionally biased region" description="Basic and acidic residues" evidence="1">
    <location>
        <begin position="785"/>
        <end position="801"/>
    </location>
</feature>
<evidence type="ECO:0000256" key="1">
    <source>
        <dbReference type="SAM" id="MobiDB-lite"/>
    </source>
</evidence>
<dbReference type="InterPro" id="IPR014840">
    <property type="entry name" value="HRD"/>
</dbReference>
<feature type="domain" description="Hpc2-related" evidence="2">
    <location>
        <begin position="321"/>
        <end position="373"/>
    </location>
</feature>
<protein>
    <recommendedName>
        <fullName evidence="2">Hpc2-related domain-containing protein</fullName>
    </recommendedName>
</protein>
<evidence type="ECO:0000313" key="6">
    <source>
        <dbReference type="EMBL" id="SCN27617.1"/>
    </source>
</evidence>
<dbReference type="OMA" id="DIDICRI"/>
<dbReference type="Proteomes" id="UP000220214">
    <property type="component" value="Chromosome 13"/>
</dbReference>
<dbReference type="EMBL" id="LT614639">
    <property type="protein sequence ID" value="SCN27617.1"/>
    <property type="molecule type" value="Genomic_DNA"/>
</dbReference>
<feature type="region of interest" description="Disordered" evidence="1">
    <location>
        <begin position="780"/>
        <end position="801"/>
    </location>
</feature>
<evidence type="ECO:0000313" key="4">
    <source>
        <dbReference type="EMBL" id="SCL96273.1"/>
    </source>
</evidence>
<dbReference type="AlphaFoldDB" id="A0A0Y9Z8L0"/>
<sequence>MDTIEKSKRKENEIDDHYKNETQKKNSETYSMQINDEKKNNEINNFSKVENSLDIYGIANVNKNEMAMYNNFETIGSTSTTNNNGNNLIMRKNNEHNEGKKIFGVENKSSYETEDDILLNDETNLSDEEVEDENVREKDLILQRYKHGTSIYIDILFIENDKKKKKKNPCVVIDFYSECLNKYKSECSFVYYQNYNSISNVIINENVDVGNLNTSTNTLIENFENLNTGNNINYSIEENINNLNLGDEQNVNGKNKIIPKIVTNQLISNNTGINCGSSSILPYDDFKNFDLQKKKQESLDPLLKCINSLSDRINLQHLVGDPTSYFKLGGGDMFYDINDPFLDDEEMYKELNKTKNEIILTRQIEDEYSVWSADISDDYVEINPNYFFSFYSSKCKYIYESDNEEIDEINIEKSESSDNENYKNVLNSSSSQCLNENIKEVYIINNDISNNEKKNDDFMIYSSEEDICESSSDEENGNNEKESDFSEEEIIFNPFAWKKFEKHIPLEFISYFENLEKELDALPIEVDISDIQKIIKIYIHKIFVHIMKKHKKTLNHFNMLLDDFIEIDIKQLRWLTTIINKTSNSLNDIDICRIWFEHIFSYNTKLFVNYEKEFITKIKTSQIFEKNNKLHLNNILKDISLWKVYHDSMEKNSKENVDVDSININVNGKNGSIHFKNSQSSLKELDNKKKIENGVNTLDDKYLKNEKNNFINSKNGNDNGLKKIAGHMSTHNIIESNKGDKKMFYGNNSISNTDLIKSGNEENFGKNGNQNISEINNITNNGSQKIDESDKIKGNDKNGEKEQDVNKINNINNNYKENYKLIEKYFKRFENISHDILNYIKIFNKQKCFLKDMISAGFDVLVEKNNKYFGKLPHIALSDILTSLFNFRYKTNVIINYDYIEALINFYQEKYKIDISYDKGKNKKVFLFDTVEMSKLNLIFYKNKNILNDKMALNNSDHDKKENYKMKEFHDGKNMNNGNSNFKHFGTNTNDILEKNNKYNLTFKNEFKNVHTLNNSNNLINKRKIHESNKHNNIKEVNYNINTKKKNIDNHDNNNQKKGLSSARIVICSDNEIENISSKHFPIKNNLKNITTFIENITKKKNNHTCDNNHRKNCNNNNNVSKQNGSIFNLKKVRDVTNACAKSSRTIMSNISVKNPNKNNMHCNYNSNYIESEYPNIIKFSKQKNIFNNEKMFIISDGNNSILNSSNNFNDKTNLYKKRKIKDAYISNKNNNVAITKFDQISEKIKTTNVDDKSGIRRCITVDSSEENGN</sequence>
<accession>A0A0Y9Z8L0</accession>
<dbReference type="EMBL" id="LT608261">
    <property type="protein sequence ID" value="SCM16396.1"/>
    <property type="molecule type" value="Genomic_DNA"/>
</dbReference>
<dbReference type="Pfam" id="PF08729">
    <property type="entry name" value="HUN"/>
    <property type="match status" value="1"/>
</dbReference>
<feature type="region of interest" description="Disordered" evidence="1">
    <location>
        <begin position="1"/>
        <end position="30"/>
    </location>
</feature>
<dbReference type="Proteomes" id="UP000219860">
    <property type="component" value="Chromosome 13"/>
</dbReference>
<organism evidence="3 7">
    <name type="scientific">Plasmodium berghei</name>
    <dbReference type="NCBI Taxonomy" id="5821"/>
    <lineage>
        <taxon>Eukaryota</taxon>
        <taxon>Sar</taxon>
        <taxon>Alveolata</taxon>
        <taxon>Apicomplexa</taxon>
        <taxon>Aconoidasida</taxon>
        <taxon>Haemosporida</taxon>
        <taxon>Plasmodiidae</taxon>
        <taxon>Plasmodium</taxon>
        <taxon>Plasmodium (Vinckeia)</taxon>
    </lineage>
</organism>
<proteinExistence type="predicted"/>
<evidence type="ECO:0000313" key="7">
    <source>
        <dbReference type="Proteomes" id="UP000069549"/>
    </source>
</evidence>
<dbReference type="EMBL" id="LT608149">
    <property type="protein sequence ID" value="SCL96273.1"/>
    <property type="molecule type" value="Genomic_DNA"/>
</dbReference>
<dbReference type="VEuPathDB" id="PlasmoDB:PBANKA_1312100"/>
<evidence type="ECO:0000259" key="2">
    <source>
        <dbReference type="Pfam" id="PF08729"/>
    </source>
</evidence>
<evidence type="ECO:0000313" key="3">
    <source>
        <dbReference type="EMBL" id="CXI90601.1"/>
    </source>
</evidence>
<name>A0A0Y9Z8L0_PLABE</name>
<dbReference type="Proteomes" id="UP000069549">
    <property type="component" value="Chromosome 13"/>
</dbReference>